<dbReference type="Gene3D" id="1.20.1530.20">
    <property type="match status" value="2"/>
</dbReference>
<feature type="transmembrane region" description="Helical" evidence="11">
    <location>
        <begin position="375"/>
        <end position="394"/>
    </location>
</feature>
<comment type="subcellular location">
    <subcellularLocation>
        <location evidence="1">Membrane</location>
        <topology evidence="1">Multi-pass membrane protein</topology>
    </subcellularLocation>
</comment>
<dbReference type="GO" id="GO:0006814">
    <property type="term" value="P:sodium ion transport"/>
    <property type="evidence" value="ECO:0007669"/>
    <property type="project" value="UniProtKB-KW"/>
</dbReference>
<dbReference type="GO" id="GO:1902600">
    <property type="term" value="P:proton transmembrane transport"/>
    <property type="evidence" value="ECO:0007669"/>
    <property type="project" value="InterPro"/>
</dbReference>
<evidence type="ECO:0000256" key="8">
    <source>
        <dbReference type="ARBA" id="ARBA00023136"/>
    </source>
</evidence>
<keyword evidence="6" id="KW-0915">Sodium</keyword>
<feature type="transmembrane region" description="Helical" evidence="11">
    <location>
        <begin position="163"/>
        <end position="184"/>
    </location>
</feature>
<keyword evidence="7" id="KW-0406">Ion transport</keyword>
<dbReference type="Pfam" id="PF00999">
    <property type="entry name" value="Na_H_Exchanger"/>
    <property type="match status" value="1"/>
</dbReference>
<dbReference type="PANTHER" id="PTHR43562:SF3">
    <property type="entry name" value="SODIUM ION_PROTON EXCHANGER (EUROFUNG)"/>
    <property type="match status" value="1"/>
</dbReference>
<reference evidence="13" key="2">
    <citation type="submission" date="2020-02" db="EMBL/GenBank/DDBJ databases">
        <authorList>
            <person name="Gilchrist C.L.M."/>
            <person name="Chooi Y.-H."/>
        </authorList>
    </citation>
    <scope>NUCLEOTIDE SEQUENCE</scope>
    <source>
        <strain evidence="13">MST-FP2251</strain>
    </source>
</reference>
<dbReference type="Proteomes" id="UP001194746">
    <property type="component" value="Unassembled WGS sequence"/>
</dbReference>
<feature type="transmembrane region" description="Helical" evidence="11">
    <location>
        <begin position="204"/>
        <end position="226"/>
    </location>
</feature>
<dbReference type="PANTHER" id="PTHR43562">
    <property type="entry name" value="NAPA-TYPE SODIUM/HYDROGEN ANTIPORTER"/>
    <property type="match status" value="1"/>
</dbReference>
<evidence type="ECO:0000259" key="12">
    <source>
        <dbReference type="Pfam" id="PF00999"/>
    </source>
</evidence>
<evidence type="ECO:0000256" key="7">
    <source>
        <dbReference type="ARBA" id="ARBA00023065"/>
    </source>
</evidence>
<feature type="domain" description="Cation/H+ exchanger transmembrane" evidence="12">
    <location>
        <begin position="45"/>
        <end position="280"/>
    </location>
</feature>
<proteinExistence type="predicted"/>
<evidence type="ECO:0000256" key="5">
    <source>
        <dbReference type="ARBA" id="ARBA00022989"/>
    </source>
</evidence>
<feature type="transmembrane region" description="Helical" evidence="11">
    <location>
        <begin position="41"/>
        <end position="59"/>
    </location>
</feature>
<evidence type="ECO:0000313" key="13">
    <source>
        <dbReference type="EMBL" id="KAF9889441.1"/>
    </source>
</evidence>
<keyword evidence="8 11" id="KW-0472">Membrane</keyword>
<reference evidence="13" key="1">
    <citation type="journal article" date="2019" name="Beilstein J. Org. Chem.">
        <title>Nanangenines: drimane sesquiterpenoids as the dominant metabolite cohort of a novel Australian fungus, Aspergillus nanangensis.</title>
        <authorList>
            <person name="Lacey H.J."/>
            <person name="Gilchrist C.L.M."/>
            <person name="Crombie A."/>
            <person name="Kalaitzis J.A."/>
            <person name="Vuong D."/>
            <person name="Rutledge P.J."/>
            <person name="Turner P."/>
            <person name="Pitt J.I."/>
            <person name="Lacey E."/>
            <person name="Chooi Y.H."/>
            <person name="Piggott A.M."/>
        </authorList>
    </citation>
    <scope>NUCLEOTIDE SEQUENCE</scope>
    <source>
        <strain evidence="13">MST-FP2251</strain>
    </source>
</reference>
<dbReference type="InterPro" id="IPR006153">
    <property type="entry name" value="Cation/H_exchanger_TM"/>
</dbReference>
<feature type="compositionally biased region" description="Polar residues" evidence="10">
    <location>
        <begin position="297"/>
        <end position="312"/>
    </location>
</feature>
<keyword evidence="4 11" id="KW-0812">Transmembrane</keyword>
<feature type="transmembrane region" description="Helical" evidence="11">
    <location>
        <begin position="132"/>
        <end position="151"/>
    </location>
</feature>
<evidence type="ECO:0000256" key="1">
    <source>
        <dbReference type="ARBA" id="ARBA00004141"/>
    </source>
</evidence>
<evidence type="ECO:0000256" key="11">
    <source>
        <dbReference type="SAM" id="Phobius"/>
    </source>
</evidence>
<dbReference type="GO" id="GO:0016020">
    <property type="term" value="C:membrane"/>
    <property type="evidence" value="ECO:0007669"/>
    <property type="project" value="UniProtKB-SubCell"/>
</dbReference>
<evidence type="ECO:0000256" key="2">
    <source>
        <dbReference type="ARBA" id="ARBA00022448"/>
    </source>
</evidence>
<evidence type="ECO:0000256" key="4">
    <source>
        <dbReference type="ARBA" id="ARBA00022692"/>
    </source>
</evidence>
<feature type="region of interest" description="Disordered" evidence="10">
    <location>
        <begin position="425"/>
        <end position="500"/>
    </location>
</feature>
<dbReference type="AlphaFoldDB" id="A0AAD4CN00"/>
<comment type="caution">
    <text evidence="13">The sequence shown here is derived from an EMBL/GenBank/DDBJ whole genome shotgun (WGS) entry which is preliminary data.</text>
</comment>
<dbReference type="EMBL" id="VCAU01000036">
    <property type="protein sequence ID" value="KAF9889441.1"/>
    <property type="molecule type" value="Genomic_DNA"/>
</dbReference>
<keyword evidence="9" id="KW-0739">Sodium transport</keyword>
<keyword evidence="3" id="KW-0050">Antiport</keyword>
<feature type="compositionally biased region" description="Basic and acidic residues" evidence="10">
    <location>
        <begin position="442"/>
        <end position="464"/>
    </location>
</feature>
<feature type="transmembrane region" description="Helical" evidence="11">
    <location>
        <begin position="71"/>
        <end position="88"/>
    </location>
</feature>
<dbReference type="GO" id="GO:0015297">
    <property type="term" value="F:antiporter activity"/>
    <property type="evidence" value="ECO:0007669"/>
    <property type="project" value="UniProtKB-KW"/>
</dbReference>
<accession>A0AAD4CN00</accession>
<feature type="transmembrane region" description="Helical" evidence="11">
    <location>
        <begin position="545"/>
        <end position="567"/>
    </location>
</feature>
<gene>
    <name evidence="13" type="ORF">FE257_007343</name>
</gene>
<keyword evidence="2" id="KW-0813">Transport</keyword>
<feature type="transmembrane region" description="Helical" evidence="11">
    <location>
        <begin position="17"/>
        <end position="34"/>
    </location>
</feature>
<keyword evidence="14" id="KW-1185">Reference proteome</keyword>
<organism evidence="13 14">
    <name type="scientific">Aspergillus nanangensis</name>
    <dbReference type="NCBI Taxonomy" id="2582783"/>
    <lineage>
        <taxon>Eukaryota</taxon>
        <taxon>Fungi</taxon>
        <taxon>Dikarya</taxon>
        <taxon>Ascomycota</taxon>
        <taxon>Pezizomycotina</taxon>
        <taxon>Eurotiomycetes</taxon>
        <taxon>Eurotiomycetidae</taxon>
        <taxon>Eurotiales</taxon>
        <taxon>Aspergillaceae</taxon>
        <taxon>Aspergillus</taxon>
        <taxon>Aspergillus subgen. Circumdati</taxon>
    </lineage>
</organism>
<sequence length="591" mass="62519">MAGDQATDSAFAYHEPPIATILNQAGFLVVLNLVNVCLDKLLYCGLIGQLFIGILWGTPGAKWLDREMETVIQQLGYLGLIMLVYEGGLSTSIKSLRANIVASLSVAITGICAPMGLSFILVELVGATPLQAFAAGAALSATSLGTTFTILSTTQLISTRLGTVTASAAMLDDVVGLVMVQIISNLGGKGDSDSFSVVTIIRPVFVSIGFAIGLLLVCAFCLHPILKRLLAFRHRMPKFMATAQFAFLGHTCLLVGLVGGATYAGTSSLFAAYLSGVIGSWFDGMVAESDALASSTTSEELTPSQDQGSQSPECRPAETTPANSAPHDEAPTGELVYEKYYKQPVNRILIPLFFASIGFAIPITEMFQGDIVWRGVVYAILMLFAKLITGLWLVRFSSSPLSGLVSTITKPLSVVTFFCGASKDGRPNKKGKHPSNDAQKGSTDHQPAETSEHSPDDTNRKPEGKGVLATDSARDHEHQTSSETASTKSPPSISLPPKPKSLYPPSILGLAMVARGEIGYLIASLAESQGMFSNGSGSKGSSETYLVIIWAISLCTLIGPVCVGTLVKRVKKLQQKRVHTGGPDPLGVWGI</sequence>
<evidence type="ECO:0000256" key="3">
    <source>
        <dbReference type="ARBA" id="ARBA00022449"/>
    </source>
</evidence>
<feature type="transmembrane region" description="Helical" evidence="11">
    <location>
        <begin position="345"/>
        <end position="363"/>
    </location>
</feature>
<keyword evidence="5 11" id="KW-1133">Transmembrane helix</keyword>
<feature type="transmembrane region" description="Helical" evidence="11">
    <location>
        <begin position="100"/>
        <end position="120"/>
    </location>
</feature>
<evidence type="ECO:0000256" key="10">
    <source>
        <dbReference type="SAM" id="MobiDB-lite"/>
    </source>
</evidence>
<evidence type="ECO:0000256" key="6">
    <source>
        <dbReference type="ARBA" id="ARBA00023053"/>
    </source>
</evidence>
<name>A0AAD4CN00_ASPNN</name>
<evidence type="ECO:0000256" key="9">
    <source>
        <dbReference type="ARBA" id="ARBA00023201"/>
    </source>
</evidence>
<protein>
    <recommendedName>
        <fullName evidence="12">Cation/H+ exchanger transmembrane domain-containing protein</fullName>
    </recommendedName>
</protein>
<dbReference type="InterPro" id="IPR038770">
    <property type="entry name" value="Na+/solute_symporter_sf"/>
</dbReference>
<feature type="region of interest" description="Disordered" evidence="10">
    <location>
        <begin position="297"/>
        <end position="330"/>
    </location>
</feature>
<evidence type="ECO:0000313" key="14">
    <source>
        <dbReference type="Proteomes" id="UP001194746"/>
    </source>
</evidence>
<feature type="transmembrane region" description="Helical" evidence="11">
    <location>
        <begin position="247"/>
        <end position="274"/>
    </location>
</feature>